<name>A0A1I0YHU9_9CLOT</name>
<dbReference type="SUPFAM" id="SSF63380">
    <property type="entry name" value="Riboflavin synthase domain-like"/>
    <property type="match status" value="1"/>
</dbReference>
<dbReference type="SUPFAM" id="SSF54292">
    <property type="entry name" value="2Fe-2S ferredoxin-like"/>
    <property type="match status" value="1"/>
</dbReference>
<dbReference type="Pfam" id="PF00111">
    <property type="entry name" value="Fer2"/>
    <property type="match status" value="1"/>
</dbReference>
<feature type="domain" description="2Fe-2S ferredoxin-type" evidence="1">
    <location>
        <begin position="308"/>
        <end position="400"/>
    </location>
</feature>
<reference evidence="3 4" key="1">
    <citation type="submission" date="2016-10" db="EMBL/GenBank/DDBJ databases">
        <authorList>
            <person name="de Groot N.N."/>
        </authorList>
    </citation>
    <scope>NUCLEOTIDE SEQUENCE [LARGE SCALE GENOMIC DNA]</scope>
    <source>
        <strain evidence="3 4">DSM 12271</strain>
    </source>
</reference>
<dbReference type="InterPro" id="IPR017938">
    <property type="entry name" value="Riboflavin_synthase-like_b-brl"/>
</dbReference>
<dbReference type="SUPFAM" id="SSF52343">
    <property type="entry name" value="Ferredoxin reductase-like, C-terminal NADP-linked domain"/>
    <property type="match status" value="1"/>
</dbReference>
<evidence type="ECO:0000313" key="4">
    <source>
        <dbReference type="Proteomes" id="UP000198619"/>
    </source>
</evidence>
<dbReference type="Gene3D" id="3.40.50.80">
    <property type="entry name" value="Nucleotide-binding domain of ferredoxin-NADP reductase (FNR) module"/>
    <property type="match status" value="1"/>
</dbReference>
<dbReference type="InterPro" id="IPR039261">
    <property type="entry name" value="FNR_nucleotide-bd"/>
</dbReference>
<dbReference type="STRING" id="84698.SAMN04488528_101343"/>
<dbReference type="EMBL" id="FOKI01000013">
    <property type="protein sequence ID" value="SFB12732.1"/>
    <property type="molecule type" value="Genomic_DNA"/>
</dbReference>
<dbReference type="PANTHER" id="PTHR47354">
    <property type="entry name" value="NADH OXIDOREDUCTASE HCR"/>
    <property type="match status" value="1"/>
</dbReference>
<gene>
    <name evidence="3" type="ORF">SAMN04488528_101343</name>
</gene>
<dbReference type="InterPro" id="IPR001041">
    <property type="entry name" value="2Fe-2S_ferredoxin-type"/>
</dbReference>
<dbReference type="Pfam" id="PF00970">
    <property type="entry name" value="FAD_binding_6"/>
    <property type="match status" value="1"/>
</dbReference>
<dbReference type="Gene3D" id="3.10.20.30">
    <property type="match status" value="1"/>
</dbReference>
<accession>A0A1I0YHU9</accession>
<dbReference type="InterPro" id="IPR008333">
    <property type="entry name" value="Cbr1-like_FAD-bd_dom"/>
</dbReference>
<dbReference type="GO" id="GO:0051536">
    <property type="term" value="F:iron-sulfur cluster binding"/>
    <property type="evidence" value="ECO:0007669"/>
    <property type="project" value="InterPro"/>
</dbReference>
<dbReference type="Gene3D" id="2.40.30.10">
    <property type="entry name" value="Translation factors"/>
    <property type="match status" value="1"/>
</dbReference>
<proteinExistence type="predicted"/>
<dbReference type="OrthoDB" id="9801223at2"/>
<dbReference type="PRINTS" id="PR00406">
    <property type="entry name" value="CYTB5RDTASE"/>
</dbReference>
<feature type="domain" description="FAD-binding FR-type" evidence="2">
    <location>
        <begin position="45"/>
        <end position="155"/>
    </location>
</feature>
<dbReference type="RefSeq" id="WP_090041009.1">
    <property type="nucleotide sequence ID" value="NZ_FOKI01000013.1"/>
</dbReference>
<dbReference type="InterPro" id="IPR050415">
    <property type="entry name" value="MRET"/>
</dbReference>
<dbReference type="InterPro" id="IPR017927">
    <property type="entry name" value="FAD-bd_FR_type"/>
</dbReference>
<dbReference type="PROSITE" id="PS51384">
    <property type="entry name" value="FAD_FR"/>
    <property type="match status" value="1"/>
</dbReference>
<dbReference type="InterPro" id="IPR001433">
    <property type="entry name" value="OxRdtase_FAD/NAD-bd"/>
</dbReference>
<dbReference type="InterPro" id="IPR036010">
    <property type="entry name" value="2Fe-2S_ferredoxin-like_sf"/>
</dbReference>
<dbReference type="Proteomes" id="UP000198619">
    <property type="component" value="Unassembled WGS sequence"/>
</dbReference>
<keyword evidence="4" id="KW-1185">Reference proteome</keyword>
<evidence type="ECO:0000313" key="3">
    <source>
        <dbReference type="EMBL" id="SFB12732.1"/>
    </source>
</evidence>
<protein>
    <submittedName>
        <fullName evidence="3">Ferredoxin-NADP reductase</fullName>
    </submittedName>
</protein>
<dbReference type="InterPro" id="IPR012675">
    <property type="entry name" value="Beta-grasp_dom_sf"/>
</dbReference>
<dbReference type="PROSITE" id="PS51085">
    <property type="entry name" value="2FE2S_FER_2"/>
    <property type="match status" value="1"/>
</dbReference>
<dbReference type="Pfam" id="PF00175">
    <property type="entry name" value="NAD_binding_1"/>
    <property type="match status" value="1"/>
</dbReference>
<dbReference type="CDD" id="cd00207">
    <property type="entry name" value="fer2"/>
    <property type="match status" value="1"/>
</dbReference>
<sequence>MSGKYVNTIKSPWGILKERKKIINSEKDKIDLNDPVGELAQKLHPKQLNLIIKEVRQETPTMRTFKLVANKDFGTRELPIFKSGQYLSIKFVVDDCPITRAYSLCSTPQDAIKSGYYSISIKFKEDGLLTNYIFKNWTVGTKIKTSSPTGFFGYNEIRDTKELIGICGGCGVTPIYSIVKNIVEKDLPLNFTMFYGANSVEEIAFKDELDNYEKQSKGKIKIVYVLAEHDSNWEGETGFINSELINKYIDSKNKTFYLCGPTAMYRFLENEMKNLNIPSRRIRQEVMGEDKAFLLNNEMLKINMDKKFNITVKVGKGSIKIPALGSESILVALERAGIICPSQCRSGECGFCRSKLISGKIAVSPECDGRRKGDMIFGYIHPCSTYPITDLEIEIPIIEQ</sequence>
<dbReference type="PANTHER" id="PTHR47354:SF5">
    <property type="entry name" value="PROTEIN RFBI"/>
    <property type="match status" value="1"/>
</dbReference>
<evidence type="ECO:0000259" key="2">
    <source>
        <dbReference type="PROSITE" id="PS51384"/>
    </source>
</evidence>
<dbReference type="GO" id="GO:0016491">
    <property type="term" value="F:oxidoreductase activity"/>
    <property type="evidence" value="ECO:0007669"/>
    <property type="project" value="InterPro"/>
</dbReference>
<evidence type="ECO:0000259" key="1">
    <source>
        <dbReference type="PROSITE" id="PS51085"/>
    </source>
</evidence>
<organism evidence="3 4">
    <name type="scientific">Clostridium frigidicarnis</name>
    <dbReference type="NCBI Taxonomy" id="84698"/>
    <lineage>
        <taxon>Bacteria</taxon>
        <taxon>Bacillati</taxon>
        <taxon>Bacillota</taxon>
        <taxon>Clostridia</taxon>
        <taxon>Eubacteriales</taxon>
        <taxon>Clostridiaceae</taxon>
        <taxon>Clostridium</taxon>
    </lineage>
</organism>
<dbReference type="AlphaFoldDB" id="A0A1I0YHU9"/>